<feature type="compositionally biased region" description="Basic and acidic residues" evidence="3">
    <location>
        <begin position="108"/>
        <end position="131"/>
    </location>
</feature>
<evidence type="ECO:0000256" key="1">
    <source>
        <dbReference type="PROSITE-ProRule" id="PRU00047"/>
    </source>
</evidence>
<dbReference type="SMART" id="SM00343">
    <property type="entry name" value="ZnF_C2HC"/>
    <property type="match status" value="2"/>
</dbReference>
<feature type="region of interest" description="Disordered" evidence="3">
    <location>
        <begin position="1"/>
        <end position="24"/>
    </location>
</feature>
<keyword evidence="1" id="KW-0863">Zinc-finger</keyword>
<evidence type="ECO:0000313" key="5">
    <source>
        <dbReference type="EMBL" id="GEU86848.1"/>
    </source>
</evidence>
<feature type="region of interest" description="Disordered" evidence="3">
    <location>
        <begin position="97"/>
        <end position="144"/>
    </location>
</feature>
<feature type="compositionally biased region" description="Polar residues" evidence="3">
    <location>
        <begin position="134"/>
        <end position="143"/>
    </location>
</feature>
<dbReference type="GO" id="GO:0008270">
    <property type="term" value="F:zinc ion binding"/>
    <property type="evidence" value="ECO:0007669"/>
    <property type="project" value="UniProtKB-KW"/>
</dbReference>
<dbReference type="InterPro" id="IPR013103">
    <property type="entry name" value="RVT_2"/>
</dbReference>
<keyword evidence="1" id="KW-0862">Zinc</keyword>
<sequence length="1413" mass="159954">GRSTATPRSGGMGGRVGKGDRRTIEPVRRNNETIDELDSQGNDQVLRKIKVLVESLTSPQSLLNNYITYFPPSYPKMVVETKPATIKKSMKKAGTLKNKAIRNGSLKKNTEKRGNCGEPSRDRNVKNDNKRSRTGNAFATSANPVRREYTSTADKCTDCNLHHSLESPCRDCFSCNRLGHLAKDCRVVPRTVNLVNARNPTTARGACFECGGTDHFKAALPRLNQAQRPGGVCPNQVMAIDEGQGRGNNGNRARKGAFMLGVEEACQDPNIMMVNNVETVIPRTTTEEKLQRRNKVKARSTLMTGLPNEHQLKFNSFKDVKSLLERKGLVVNAASSLNIDNLSDAVIFAFLASQPNSTHLINEDLEQIHPDDLEEMVLKWQMAMLTTRARRFLKSLFPPLKLDLSYTRLEGLFNEPKNEKLKDKSNDVEPESIRKGSDAPIIVDWVSDDEEEKVEKREVKPKYEKFNGGYLPFEGILKEGRLQEKVQKQVMVQERREPKRDYILLPFWTADSPFFTTLKSSQDNEFQPSNDGAKKVDEDLRKENECNDQGGGDSTNNTNRVNTITSNINVASSSRVNVVGTNICIDLPPDPNIPSLEDIGIFEDSHNDEDVFGAEADFHNFDSTFQVSPIPTTRIYIDHPLEHVIGDFNPTPHTRRMTKNLEEHGFVDKVYKVEKKLYGLHQALKAWYETLSTYLLDNGFKRGQIDKTLFTKRNKGDILLVQVYVNDIIFGSTKKEMCDAFEILMHEKFQMSSMGEFTFFLGLQVKQKKEGIFISQDKYVAEILKKFGFSNVKKASTPMGSLKPLLIDEDGKKVDVHMYRSMIGSLMYLTSSRQDTMFVAYTYYCQKKVNAATHRLTTASDRHDLKCNDAEGTLCLSYDVIFEELARMSAKTTSWNEFSSNMASAIISLANNQKFNFSKYILTSLVKNLEADVPFYMFLRKHKPKRKQRMETEVSPTKTNIEEHVLTHSNDPLPSGEDRMQLKELIDLCTNLSNKVLDLENEIIEMKSSHKAKIKELESRVEKLEEENMPLTKELKSFNTRVESPAINETVMDKEESSRQERKIANSNADAEVNLENVYNLYMVLKETILSTQDVDIQSERIDSGVKEVAKEVVEVMKIAKIIVNEVSTAGGKLNATNEETISAAPTNITTTQPCEATKITFDFTTAPKAKGILFHDKEESTTRTASSILQAKDKGKAKLVKESKILKSRKAQIPLDEDVARRIETEWNADMKDNIDWNEVLEQVQSRQLDALRKYQSLKRKPMSLAQARKNMMIYLKNMAGFKMDFFKGMSYEEIRPLFEEENNYNNLNFLSITMSSPDHSISNNEDVFSSNIRDYVSNIPDYFPASSGKTYSNASNNSTGKIPLEFSPFYSMKDIQEFYAKELPIPSPDPITPSVILTPSPVLPPSLLFDP</sequence>
<reference evidence="5" key="1">
    <citation type="journal article" date="2019" name="Sci. Rep.">
        <title>Draft genome of Tanacetum cinerariifolium, the natural source of mosquito coil.</title>
        <authorList>
            <person name="Yamashiro T."/>
            <person name="Shiraishi A."/>
            <person name="Satake H."/>
            <person name="Nakayama K."/>
        </authorList>
    </citation>
    <scope>NUCLEOTIDE SEQUENCE</scope>
</reference>
<comment type="caution">
    <text evidence="5">The sequence shown here is derived from an EMBL/GenBank/DDBJ whole genome shotgun (WGS) entry which is preliminary data.</text>
</comment>
<dbReference type="Gene3D" id="4.10.60.10">
    <property type="entry name" value="Zinc finger, CCHC-type"/>
    <property type="match status" value="1"/>
</dbReference>
<evidence type="ECO:0000256" key="3">
    <source>
        <dbReference type="SAM" id="MobiDB-lite"/>
    </source>
</evidence>
<protein>
    <submittedName>
        <fullName evidence="5">Uncharacterized mitochondrial protein AtMg00810-like</fullName>
    </submittedName>
</protein>
<dbReference type="GO" id="GO:0003676">
    <property type="term" value="F:nucleic acid binding"/>
    <property type="evidence" value="ECO:0007669"/>
    <property type="project" value="InterPro"/>
</dbReference>
<dbReference type="EMBL" id="BKCJ010009413">
    <property type="protein sequence ID" value="GEU86848.1"/>
    <property type="molecule type" value="Genomic_DNA"/>
</dbReference>
<feature type="non-terminal residue" evidence="5">
    <location>
        <position position="1"/>
    </location>
</feature>
<dbReference type="InterPro" id="IPR001878">
    <property type="entry name" value="Znf_CCHC"/>
</dbReference>
<keyword evidence="1" id="KW-0479">Metal-binding</keyword>
<dbReference type="PROSITE" id="PS50158">
    <property type="entry name" value="ZF_CCHC"/>
    <property type="match status" value="1"/>
</dbReference>
<proteinExistence type="predicted"/>
<keyword evidence="2" id="KW-0175">Coiled coil</keyword>
<organism evidence="5">
    <name type="scientific">Tanacetum cinerariifolium</name>
    <name type="common">Dalmatian daisy</name>
    <name type="synonym">Chrysanthemum cinerariifolium</name>
    <dbReference type="NCBI Taxonomy" id="118510"/>
    <lineage>
        <taxon>Eukaryota</taxon>
        <taxon>Viridiplantae</taxon>
        <taxon>Streptophyta</taxon>
        <taxon>Embryophyta</taxon>
        <taxon>Tracheophyta</taxon>
        <taxon>Spermatophyta</taxon>
        <taxon>Magnoliopsida</taxon>
        <taxon>eudicotyledons</taxon>
        <taxon>Gunneridae</taxon>
        <taxon>Pentapetalae</taxon>
        <taxon>asterids</taxon>
        <taxon>campanulids</taxon>
        <taxon>Asterales</taxon>
        <taxon>Asteraceae</taxon>
        <taxon>Asteroideae</taxon>
        <taxon>Anthemideae</taxon>
        <taxon>Anthemidinae</taxon>
        <taxon>Tanacetum</taxon>
    </lineage>
</organism>
<gene>
    <name evidence="5" type="ORF">Tci_058826</name>
</gene>
<name>A0A699GLC7_TANCI</name>
<dbReference type="Pfam" id="PF07727">
    <property type="entry name" value="RVT_2"/>
    <property type="match status" value="1"/>
</dbReference>
<feature type="coiled-coil region" evidence="2">
    <location>
        <begin position="982"/>
        <end position="1041"/>
    </location>
</feature>
<evidence type="ECO:0000259" key="4">
    <source>
        <dbReference type="PROSITE" id="PS50158"/>
    </source>
</evidence>
<accession>A0A699GLC7</accession>
<evidence type="ECO:0000256" key="2">
    <source>
        <dbReference type="SAM" id="Coils"/>
    </source>
</evidence>
<feature type="domain" description="CCHC-type" evidence="4">
    <location>
        <begin position="172"/>
        <end position="186"/>
    </location>
</feature>